<keyword evidence="1 4" id="KW-0489">Methyltransferase</keyword>
<keyword evidence="2" id="KW-0808">Transferase</keyword>
<gene>
    <name evidence="4" type="ORF">KX928_13440</name>
</gene>
<dbReference type="CDD" id="cd02440">
    <property type="entry name" value="AdoMet_MTases"/>
    <property type="match status" value="1"/>
</dbReference>
<accession>A0A9X1FW96</accession>
<dbReference type="PANTHER" id="PTHR43464">
    <property type="entry name" value="METHYLTRANSFERASE"/>
    <property type="match status" value="1"/>
</dbReference>
<proteinExistence type="predicted"/>
<dbReference type="Pfam" id="PF13489">
    <property type="entry name" value="Methyltransf_23"/>
    <property type="match status" value="1"/>
</dbReference>
<keyword evidence="5" id="KW-1185">Reference proteome</keyword>
<sequence>MSQGFLNKAYKARDAEQTRALYDDWSASYEAEVAENGYVTPARCAEALARYVPDQLRPVLDFGCGTGLSGLALKLAGFETVDGMDLSEEMLAQARKKRLYRTLTLIEADAPLPCPPGHYTAIAAIGVIGAGAAPISVFDLLMQALGKGGFLVLSLNDHALEDKCNEARINEWLDCGAARLHFREHGPHLPGIGLGSNVYVLEKA</sequence>
<keyword evidence="3" id="KW-0949">S-adenosyl-L-methionine</keyword>
<name>A0A9X1FW96_9RHOB</name>
<evidence type="ECO:0000256" key="1">
    <source>
        <dbReference type="ARBA" id="ARBA00022603"/>
    </source>
</evidence>
<dbReference type="PANTHER" id="PTHR43464:SF19">
    <property type="entry name" value="UBIQUINONE BIOSYNTHESIS O-METHYLTRANSFERASE, MITOCHONDRIAL"/>
    <property type="match status" value="1"/>
</dbReference>
<evidence type="ECO:0000256" key="3">
    <source>
        <dbReference type="ARBA" id="ARBA00022691"/>
    </source>
</evidence>
<dbReference type="AlphaFoldDB" id="A0A9X1FW96"/>
<dbReference type="GO" id="GO:0008168">
    <property type="term" value="F:methyltransferase activity"/>
    <property type="evidence" value="ECO:0007669"/>
    <property type="project" value="UniProtKB-KW"/>
</dbReference>
<comment type="caution">
    <text evidence="4">The sequence shown here is derived from an EMBL/GenBank/DDBJ whole genome shotgun (WGS) entry which is preliminary data.</text>
</comment>
<dbReference type="EMBL" id="JAHXDN010000003">
    <property type="protein sequence ID" value="MBW4708787.1"/>
    <property type="molecule type" value="Genomic_DNA"/>
</dbReference>
<dbReference type="RefSeq" id="WP_219503334.1">
    <property type="nucleotide sequence ID" value="NZ_JAHXDN010000003.1"/>
</dbReference>
<evidence type="ECO:0000256" key="2">
    <source>
        <dbReference type="ARBA" id="ARBA00022679"/>
    </source>
</evidence>
<dbReference type="GO" id="GO:0032259">
    <property type="term" value="P:methylation"/>
    <property type="evidence" value="ECO:0007669"/>
    <property type="project" value="UniProtKB-KW"/>
</dbReference>
<reference evidence="4" key="1">
    <citation type="submission" date="2021-07" db="EMBL/GenBank/DDBJ databases">
        <title>Roseobacter insulae sp. nov., isolated from a tidal flat.</title>
        <authorList>
            <person name="Park S."/>
            <person name="Yoon J.-H."/>
        </authorList>
    </citation>
    <scope>NUCLEOTIDE SEQUENCE</scope>
    <source>
        <strain evidence="4">YSTF-M11</strain>
    </source>
</reference>
<evidence type="ECO:0000313" key="4">
    <source>
        <dbReference type="EMBL" id="MBW4708787.1"/>
    </source>
</evidence>
<organism evidence="4 5">
    <name type="scientific">Roseobacter insulae</name>
    <dbReference type="NCBI Taxonomy" id="2859783"/>
    <lineage>
        <taxon>Bacteria</taxon>
        <taxon>Pseudomonadati</taxon>
        <taxon>Pseudomonadota</taxon>
        <taxon>Alphaproteobacteria</taxon>
        <taxon>Rhodobacterales</taxon>
        <taxon>Roseobacteraceae</taxon>
        <taxon>Roseobacter</taxon>
    </lineage>
</organism>
<evidence type="ECO:0000313" key="5">
    <source>
        <dbReference type="Proteomes" id="UP001138661"/>
    </source>
</evidence>
<dbReference type="Proteomes" id="UP001138661">
    <property type="component" value="Unassembled WGS sequence"/>
</dbReference>
<protein>
    <submittedName>
        <fullName evidence="4">Methyltransferase domain-containing protein</fullName>
    </submittedName>
</protein>